<proteinExistence type="inferred from homology"/>
<gene>
    <name evidence="7" type="ORF">COT34_01280</name>
</gene>
<comment type="similarity">
    <text evidence="1">Belongs to the UDPGP type 2 family.</text>
</comment>
<dbReference type="Pfam" id="PF00483">
    <property type="entry name" value="NTP_transferase"/>
    <property type="match status" value="1"/>
</dbReference>
<dbReference type="AlphaFoldDB" id="A0A2M6T121"/>
<name>A0A2M6T121_9BACT</name>
<evidence type="ECO:0000256" key="4">
    <source>
        <dbReference type="ARBA" id="ARBA00022695"/>
    </source>
</evidence>
<evidence type="ECO:0000256" key="1">
    <source>
        <dbReference type="ARBA" id="ARBA00006890"/>
    </source>
</evidence>
<comment type="caution">
    <text evidence="7">The sequence shown here is derived from an EMBL/GenBank/DDBJ whole genome shotgun (WGS) entry which is preliminary data.</text>
</comment>
<dbReference type="InterPro" id="IPR029044">
    <property type="entry name" value="Nucleotide-diphossugar_trans"/>
</dbReference>
<accession>A0A2M6T121</accession>
<keyword evidence="3 7" id="KW-0808">Transferase</keyword>
<organism evidence="7 8">
    <name type="scientific">Candidatus Nealsonbacteria bacterium CG08_land_8_20_14_0_20_43_11</name>
    <dbReference type="NCBI Taxonomy" id="1974706"/>
    <lineage>
        <taxon>Bacteria</taxon>
        <taxon>Candidatus Nealsoniibacteriota</taxon>
    </lineage>
</organism>
<dbReference type="Proteomes" id="UP000229390">
    <property type="component" value="Unassembled WGS sequence"/>
</dbReference>
<dbReference type="EMBL" id="PEYE01000025">
    <property type="protein sequence ID" value="PIS38903.1"/>
    <property type="molecule type" value="Genomic_DNA"/>
</dbReference>
<sequence length="309" mass="34888">MSEKNPLPEAGGSLGFNQSVRKVIIPIAGLGSRFLPLSKSVAKELWPLVDLPVIQYIVEEAKASGIREIIFVISPEKKPVLDYFQEAPKIEKVLKERKKTQLLEELKRITDISKEITFSYVFQRQPLGDGHAVLQAVRLVGPEACGVLFADDVVEAGTPCLAQLLKIFKTCQRPVIAIKRVAKERTPFYGIVEVEKIANRLYKIKKIVEKPALGETPSDLAIVGKYVITPEVFGYLERAKPSARGEIIMADSFQEMINDSKVIYGYEFEGEWLECGNKLSWLKSHLYLSLKHQQFGPELKKYLREIKEV</sequence>
<dbReference type="EC" id="2.7.7.9" evidence="2"/>
<evidence type="ECO:0000313" key="8">
    <source>
        <dbReference type="Proteomes" id="UP000229390"/>
    </source>
</evidence>
<dbReference type="InterPro" id="IPR005835">
    <property type="entry name" value="NTP_transferase_dom"/>
</dbReference>
<dbReference type="InterPro" id="IPR005771">
    <property type="entry name" value="GalU_uridylyltTrfase_bac/arc"/>
</dbReference>
<feature type="domain" description="Nucleotidyl transferase" evidence="6">
    <location>
        <begin position="23"/>
        <end position="285"/>
    </location>
</feature>
<evidence type="ECO:0000256" key="5">
    <source>
        <dbReference type="ARBA" id="ARBA00048128"/>
    </source>
</evidence>
<evidence type="ECO:0000256" key="2">
    <source>
        <dbReference type="ARBA" id="ARBA00012415"/>
    </source>
</evidence>
<protein>
    <recommendedName>
        <fullName evidence="2">UTP--glucose-1-phosphate uridylyltransferase</fullName>
        <ecNumber evidence="2">2.7.7.9</ecNumber>
    </recommendedName>
</protein>
<reference evidence="8" key="1">
    <citation type="submission" date="2017-09" db="EMBL/GenBank/DDBJ databases">
        <title>Depth-based differentiation of microbial function through sediment-hosted aquifers and enrichment of novel symbionts in the deep terrestrial subsurface.</title>
        <authorList>
            <person name="Probst A.J."/>
            <person name="Ladd B."/>
            <person name="Jarett J.K."/>
            <person name="Geller-Mcgrath D.E."/>
            <person name="Sieber C.M.K."/>
            <person name="Emerson J.B."/>
            <person name="Anantharaman K."/>
            <person name="Thomas B.C."/>
            <person name="Malmstrom R."/>
            <person name="Stieglmeier M."/>
            <person name="Klingl A."/>
            <person name="Woyke T."/>
            <person name="Ryan C.M."/>
            <person name="Banfield J.F."/>
        </authorList>
    </citation>
    <scope>NUCLEOTIDE SEQUENCE [LARGE SCALE GENOMIC DNA]</scope>
</reference>
<keyword evidence="4 7" id="KW-0548">Nucleotidyltransferase</keyword>
<evidence type="ECO:0000259" key="6">
    <source>
        <dbReference type="Pfam" id="PF00483"/>
    </source>
</evidence>
<dbReference type="Gene3D" id="3.90.550.10">
    <property type="entry name" value="Spore Coat Polysaccharide Biosynthesis Protein SpsA, Chain A"/>
    <property type="match status" value="1"/>
</dbReference>
<dbReference type="PANTHER" id="PTHR43197:SF1">
    <property type="entry name" value="UTP--GLUCOSE-1-PHOSPHATE URIDYLYLTRANSFERASE"/>
    <property type="match status" value="1"/>
</dbReference>
<evidence type="ECO:0000313" key="7">
    <source>
        <dbReference type="EMBL" id="PIS38903.1"/>
    </source>
</evidence>
<dbReference type="SUPFAM" id="SSF53448">
    <property type="entry name" value="Nucleotide-diphospho-sugar transferases"/>
    <property type="match status" value="1"/>
</dbReference>
<dbReference type="GO" id="GO:0006011">
    <property type="term" value="P:UDP-alpha-D-glucose metabolic process"/>
    <property type="evidence" value="ECO:0007669"/>
    <property type="project" value="InterPro"/>
</dbReference>
<dbReference type="PANTHER" id="PTHR43197">
    <property type="entry name" value="UTP--GLUCOSE-1-PHOSPHATE URIDYLYLTRANSFERASE"/>
    <property type="match status" value="1"/>
</dbReference>
<evidence type="ECO:0000256" key="3">
    <source>
        <dbReference type="ARBA" id="ARBA00022679"/>
    </source>
</evidence>
<comment type="catalytic activity">
    <reaction evidence="5">
        <text>alpha-D-glucose 1-phosphate + UTP + H(+) = UDP-alpha-D-glucose + diphosphate</text>
        <dbReference type="Rhea" id="RHEA:19889"/>
        <dbReference type="ChEBI" id="CHEBI:15378"/>
        <dbReference type="ChEBI" id="CHEBI:33019"/>
        <dbReference type="ChEBI" id="CHEBI:46398"/>
        <dbReference type="ChEBI" id="CHEBI:58601"/>
        <dbReference type="ChEBI" id="CHEBI:58885"/>
        <dbReference type="EC" id="2.7.7.9"/>
    </reaction>
</comment>
<dbReference type="GO" id="GO:0003983">
    <property type="term" value="F:UTP:glucose-1-phosphate uridylyltransferase activity"/>
    <property type="evidence" value="ECO:0007669"/>
    <property type="project" value="UniProtKB-EC"/>
</dbReference>